<dbReference type="HOGENOM" id="CLU_160020_2_1_11"/>
<gene>
    <name evidence="1" type="ordered locus">Tbis_3378</name>
</gene>
<reference evidence="1 2" key="1">
    <citation type="submission" date="2010-01" db="EMBL/GenBank/DDBJ databases">
        <title>The complete genome of Thermobispora bispora DSM 43833.</title>
        <authorList>
            <consortium name="US DOE Joint Genome Institute (JGI-PGF)"/>
            <person name="Lucas S."/>
            <person name="Copeland A."/>
            <person name="Lapidus A."/>
            <person name="Glavina del Rio T."/>
            <person name="Dalin E."/>
            <person name="Tice H."/>
            <person name="Bruce D."/>
            <person name="Goodwin L."/>
            <person name="Pitluck S."/>
            <person name="Kyrpides N."/>
            <person name="Mavromatis K."/>
            <person name="Ivanova N."/>
            <person name="Mikhailova N."/>
            <person name="Chertkov O."/>
            <person name="Brettin T."/>
            <person name="Detter J.C."/>
            <person name="Han C."/>
            <person name="Larimer F."/>
            <person name="Land M."/>
            <person name="Hauser L."/>
            <person name="Markowitz V."/>
            <person name="Cheng J.-F."/>
            <person name="Hugenholtz P."/>
            <person name="Woyke T."/>
            <person name="Wu D."/>
            <person name="Jando M."/>
            <person name="Schneider S."/>
            <person name="Klenk H.-P."/>
            <person name="Eisen J.A."/>
        </authorList>
    </citation>
    <scope>NUCLEOTIDE SEQUENCE [LARGE SCALE GENOMIC DNA]</scope>
    <source>
        <strain evidence="2">ATCC 19993 / DSM 43833 / CBS 139.67 / JCM 10125 / KCTC 9307 / NBRC 14880 / R51</strain>
    </source>
</reference>
<dbReference type="Proteomes" id="UP000006640">
    <property type="component" value="Chromosome"/>
</dbReference>
<dbReference type="AlphaFoldDB" id="D6Y9N7"/>
<dbReference type="STRING" id="469371.Tbis_3378"/>
<evidence type="ECO:0000313" key="2">
    <source>
        <dbReference type="Proteomes" id="UP000006640"/>
    </source>
</evidence>
<evidence type="ECO:0008006" key="3">
    <source>
        <dbReference type="Google" id="ProtNLM"/>
    </source>
</evidence>
<accession>D6Y9N7</accession>
<protein>
    <recommendedName>
        <fullName evidence="3">Asp23/Gls24 family envelope stress response protein</fullName>
    </recommendedName>
</protein>
<keyword evidence="2" id="KW-1185">Reference proteome</keyword>
<dbReference type="KEGG" id="tbi:Tbis_3378"/>
<dbReference type="EMBL" id="CP001874">
    <property type="protein sequence ID" value="ADG90068.1"/>
    <property type="molecule type" value="Genomic_DNA"/>
</dbReference>
<proteinExistence type="predicted"/>
<dbReference type="eggNOG" id="COG1302">
    <property type="taxonomic scope" value="Bacteria"/>
</dbReference>
<sequence>MREIAERVAACPGVAGLSGGRLGTVATPLPGHTVQGVAVHGDEIEIHVAARYGTRLPELARSVRDAVGDLAGGRQVHVVIDDVVIEDAGRGPAKGQQS</sequence>
<name>D6Y9N7_THEBD</name>
<evidence type="ECO:0000313" key="1">
    <source>
        <dbReference type="EMBL" id="ADG90068.1"/>
    </source>
</evidence>
<dbReference type="RefSeq" id="WP_013133601.1">
    <property type="nucleotide sequence ID" value="NC_014165.1"/>
</dbReference>
<organism evidence="1 2">
    <name type="scientific">Thermobispora bispora (strain ATCC 19993 / DSM 43833 / CBS 139.67 / JCM 10125 / KCTC 9307 / NBRC 14880 / R51)</name>
    <dbReference type="NCBI Taxonomy" id="469371"/>
    <lineage>
        <taxon>Bacteria</taxon>
        <taxon>Bacillati</taxon>
        <taxon>Actinomycetota</taxon>
        <taxon>Actinomycetes</taxon>
        <taxon>Streptosporangiales</taxon>
        <taxon>Streptosporangiaceae</taxon>
        <taxon>Thermobispora</taxon>
    </lineage>
</organism>